<evidence type="ECO:0000313" key="2">
    <source>
        <dbReference type="EMBL" id="SHE39463.1"/>
    </source>
</evidence>
<dbReference type="SUPFAM" id="SSF55874">
    <property type="entry name" value="ATPase domain of HSP90 chaperone/DNA topoisomerase II/histidine kinase"/>
    <property type="match status" value="1"/>
</dbReference>
<evidence type="ECO:0000313" key="3">
    <source>
        <dbReference type="Proteomes" id="UP000184517"/>
    </source>
</evidence>
<feature type="coiled-coil region" evidence="1">
    <location>
        <begin position="421"/>
        <end position="448"/>
    </location>
</feature>
<dbReference type="AlphaFoldDB" id="A0A1M4T4N1"/>
<sequence>MESIQTSSASVRNEFHKFNQSKVISEYIWNAFDANANEVHLRYITDGLDTVQSITITDDGDGIDPNTHELTFGKFKDSPKRALLSPTIKGQKGLGRFSFHKLAKAVIWDSVTSSNSCSIKIESDSLNNYDVDHKRECFSPVRTGTRAELLGVSESNISGKFLNTQVIPILIQEFSWLLASSSRKSIFINGEPINLLGHQKKSIKFNVNSISFDVLLISWNEKPKENSYVYFVNSEDKIKNKINSGLNKKNGFYPSAYIKSEFFGGFDFLETDLINDKSAEHNKIYDEVKHRVLCLLKDLHDEFREIAADKLIDLYEKEGIFPDHSKDSIPMRKWKYESLKNTIRVLYSAEPSIFGSHLNKTQKRIIVKLLDKVTVSPSDDLFDVLNGVVSLNNEEQSKLADILKDTSLGNITNAISEVRARKKVIDIVNDLNEEYTKATKEVGEIQSVVESNLWLFGEQYHLLTAEEPDFEQALRELLSIHGNEEYYQKGSIKHPDKNKEMDIFAIRRNFDVDEKGNEFYRCLVVELKRPSDTLKDKHLDQIQKYFKVISSNHIFNDGLHKWDFVLAGRKITNDPLARTMIDAQLENSKSHGEPGLVMKTDRFKISIKPWSQVFSEHNIRHKHLLKHLESNKTKVVSGKDSLIEQAISIGKTI</sequence>
<keyword evidence="1" id="KW-0175">Coiled coil</keyword>
<dbReference type="GO" id="GO:0016301">
    <property type="term" value="F:kinase activity"/>
    <property type="evidence" value="ECO:0007669"/>
    <property type="project" value="UniProtKB-KW"/>
</dbReference>
<evidence type="ECO:0000256" key="1">
    <source>
        <dbReference type="SAM" id="Coils"/>
    </source>
</evidence>
<dbReference type="RefSeq" id="WP_072837869.1">
    <property type="nucleotide sequence ID" value="NZ_FQVF01000002.1"/>
</dbReference>
<organism evidence="2 3">
    <name type="scientific">Marinomonas polaris DSM 16579</name>
    <dbReference type="NCBI Taxonomy" id="1122206"/>
    <lineage>
        <taxon>Bacteria</taxon>
        <taxon>Pseudomonadati</taxon>
        <taxon>Pseudomonadota</taxon>
        <taxon>Gammaproteobacteria</taxon>
        <taxon>Oceanospirillales</taxon>
        <taxon>Oceanospirillaceae</taxon>
        <taxon>Marinomonas</taxon>
    </lineage>
</organism>
<reference evidence="3" key="1">
    <citation type="submission" date="2016-11" db="EMBL/GenBank/DDBJ databases">
        <authorList>
            <person name="Varghese N."/>
            <person name="Submissions S."/>
        </authorList>
    </citation>
    <scope>NUCLEOTIDE SEQUENCE [LARGE SCALE GENOMIC DNA]</scope>
    <source>
        <strain evidence="3">DSM 16579</strain>
    </source>
</reference>
<protein>
    <submittedName>
        <fullName evidence="2">Histidine kinase-, DNA gyrase B-, and HSP90-like ATPase</fullName>
    </submittedName>
</protein>
<dbReference type="Pfam" id="PF13589">
    <property type="entry name" value="HATPase_c_3"/>
    <property type="match status" value="1"/>
</dbReference>
<name>A0A1M4T4N1_9GAMM</name>
<dbReference type="Gene3D" id="3.30.565.10">
    <property type="entry name" value="Histidine kinase-like ATPase, C-terminal domain"/>
    <property type="match status" value="1"/>
</dbReference>
<dbReference type="Proteomes" id="UP000184517">
    <property type="component" value="Unassembled WGS sequence"/>
</dbReference>
<keyword evidence="2" id="KW-0808">Transferase</keyword>
<accession>A0A1M4T4N1</accession>
<proteinExistence type="predicted"/>
<keyword evidence="3" id="KW-1185">Reference proteome</keyword>
<keyword evidence="2" id="KW-0418">Kinase</keyword>
<dbReference type="InterPro" id="IPR036890">
    <property type="entry name" value="HATPase_C_sf"/>
</dbReference>
<dbReference type="OrthoDB" id="8765545at2"/>
<dbReference type="EMBL" id="FQVF01000002">
    <property type="protein sequence ID" value="SHE39463.1"/>
    <property type="molecule type" value="Genomic_DNA"/>
</dbReference>
<dbReference type="STRING" id="1122206.SAMN02745753_00208"/>
<gene>
    <name evidence="2" type="ORF">SAMN02745753_00208</name>
</gene>